<dbReference type="SUPFAM" id="SSF51556">
    <property type="entry name" value="Metallo-dependent hydrolases"/>
    <property type="match status" value="1"/>
</dbReference>
<accession>A0A644V2E9</accession>
<dbReference type="Pfam" id="PF01979">
    <property type="entry name" value="Amidohydro_1"/>
    <property type="match status" value="2"/>
</dbReference>
<protein>
    <submittedName>
        <fullName evidence="3">Allantoinase</fullName>
        <ecNumber evidence="3">3.5.2.5</ecNumber>
    </submittedName>
</protein>
<comment type="cofactor">
    <cofactor evidence="1">
        <name>Zn(2+)</name>
        <dbReference type="ChEBI" id="CHEBI:29105"/>
    </cofactor>
</comment>
<evidence type="ECO:0000259" key="2">
    <source>
        <dbReference type="Pfam" id="PF01979"/>
    </source>
</evidence>
<dbReference type="Gene3D" id="3.20.20.140">
    <property type="entry name" value="Metal-dependent hydrolases"/>
    <property type="match status" value="2"/>
</dbReference>
<feature type="domain" description="Amidohydrolase-related" evidence="2">
    <location>
        <begin position="341"/>
        <end position="422"/>
    </location>
</feature>
<keyword evidence="3" id="KW-0378">Hydrolase</keyword>
<dbReference type="EC" id="3.5.2.5" evidence="3"/>
<organism evidence="3">
    <name type="scientific">bioreactor metagenome</name>
    <dbReference type="NCBI Taxonomy" id="1076179"/>
    <lineage>
        <taxon>unclassified sequences</taxon>
        <taxon>metagenomes</taxon>
        <taxon>ecological metagenomes</taxon>
    </lineage>
</organism>
<dbReference type="PANTHER" id="PTHR11647">
    <property type="entry name" value="HYDRANTOINASE/DIHYDROPYRIMIDINASE FAMILY MEMBER"/>
    <property type="match status" value="1"/>
</dbReference>
<dbReference type="GO" id="GO:0004038">
    <property type="term" value="F:allantoinase activity"/>
    <property type="evidence" value="ECO:0007669"/>
    <property type="project" value="UniProtKB-EC"/>
</dbReference>
<reference evidence="3" key="1">
    <citation type="submission" date="2019-08" db="EMBL/GenBank/DDBJ databases">
        <authorList>
            <person name="Kucharzyk K."/>
            <person name="Murdoch R.W."/>
            <person name="Higgins S."/>
            <person name="Loffler F."/>
        </authorList>
    </citation>
    <scope>NUCLEOTIDE SEQUENCE</scope>
</reference>
<dbReference type="InterPro" id="IPR032466">
    <property type="entry name" value="Metal_Hydrolase"/>
</dbReference>
<dbReference type="AlphaFoldDB" id="A0A644V2E9"/>
<sequence>MCKYDFILKNGFVVDYKNAFAKYSDIAIKDGKIAEIALEISSQTAHDVLDLEGQLVVPGIVDPHVHLSTWLGGRTGHRMLARAGVTTALDMSGPGEGVMDIARDYGVGLNIATIEFVRPGYTVGSENPDAQELTQLIQKVLKHGSLGIKLLGGHYPLTPEATQLAIEIAAKEEAYVAFHAGTKATGSNLNGFLEAIELSKGNPLHLAHINAYLRGTVKPCLEEVNIAIQALKAHPNITSEAYLSPLNGTSALCEKGLPASMVTRRCLITGGYEATEAGMEKAILSGWAMVQMEKAGEMVLTFGEEGVKEWREKGDVGVSFVVNPAEPRYCLATAKDENNNFVVGSISTDGGGIPRNVIIPMGLNLVEMQALTIQEFVQKTSYNPARMLGLENKGVLETGYDADITVINRQLREAVLTMVQGKLSMYKGYICGSGTNIITTALGADYVRSKGLNPLIVNYTDTTVYKNAH</sequence>
<dbReference type="EMBL" id="VSSQ01000205">
    <property type="protein sequence ID" value="MPL85404.1"/>
    <property type="molecule type" value="Genomic_DNA"/>
</dbReference>
<dbReference type="InterPro" id="IPR011059">
    <property type="entry name" value="Metal-dep_hydrolase_composite"/>
</dbReference>
<dbReference type="SUPFAM" id="SSF51338">
    <property type="entry name" value="Composite domain of metallo-dependent hydrolases"/>
    <property type="match status" value="1"/>
</dbReference>
<name>A0A644V2E9_9ZZZZ</name>
<dbReference type="InterPro" id="IPR006680">
    <property type="entry name" value="Amidohydro-rel"/>
</dbReference>
<gene>
    <name evidence="3" type="primary">allB_5</name>
    <name evidence="3" type="ORF">SDC9_31372</name>
</gene>
<proteinExistence type="predicted"/>
<dbReference type="Gene3D" id="2.30.40.10">
    <property type="entry name" value="Urease, subunit C, domain 1"/>
    <property type="match status" value="1"/>
</dbReference>
<comment type="caution">
    <text evidence="3">The sequence shown here is derived from an EMBL/GenBank/DDBJ whole genome shotgun (WGS) entry which is preliminary data.</text>
</comment>
<evidence type="ECO:0000256" key="1">
    <source>
        <dbReference type="ARBA" id="ARBA00001947"/>
    </source>
</evidence>
<evidence type="ECO:0000313" key="3">
    <source>
        <dbReference type="EMBL" id="MPL85404.1"/>
    </source>
</evidence>
<feature type="domain" description="Amidohydrolase-related" evidence="2">
    <location>
        <begin position="55"/>
        <end position="198"/>
    </location>
</feature>
<dbReference type="InterPro" id="IPR050378">
    <property type="entry name" value="Metallo-dep_Hydrolases_sf"/>
</dbReference>
<dbReference type="PANTHER" id="PTHR11647:SF1">
    <property type="entry name" value="COLLAPSIN RESPONSE MEDIATOR PROTEIN"/>
    <property type="match status" value="1"/>
</dbReference>